<dbReference type="InterPro" id="IPR009057">
    <property type="entry name" value="Homeodomain-like_sf"/>
</dbReference>
<dbReference type="PROSITE" id="PS01124">
    <property type="entry name" value="HTH_ARAC_FAMILY_2"/>
    <property type="match status" value="1"/>
</dbReference>
<dbReference type="AlphaFoldDB" id="A0A3A1UY82"/>
<evidence type="ECO:0000256" key="4">
    <source>
        <dbReference type="PROSITE-ProRule" id="PRU00169"/>
    </source>
</evidence>
<dbReference type="EMBL" id="QXQA01000011">
    <property type="protein sequence ID" value="RIX51273.1"/>
    <property type="molecule type" value="Genomic_DNA"/>
</dbReference>
<dbReference type="InterPro" id="IPR001789">
    <property type="entry name" value="Sig_transdc_resp-reg_receiver"/>
</dbReference>
<name>A0A3A1UY82_9BACL</name>
<dbReference type="Pfam" id="PF00072">
    <property type="entry name" value="Response_reg"/>
    <property type="match status" value="1"/>
</dbReference>
<sequence>MAAADYCKVLIVDDEILIRQGIKHFMNWEKEGFLIVGEASNGLEALEMIEQLKPNIVLTDIVMPVMDGEELTKRIKTQYPDIEVIVLSSFGEYNYVRSTFQSGVADYILKPKLDTQHLLTVLKMAAERIPSQRDGDAAADELQPSGDRLLERLLSGYDMPFDADEAKTIFPYPAFRIVGATAAGAGSDELRDRLEAMLRREVSEGEAALHELRTESRAAAFLINAEITVLELLKVRAQGEAPRLREDGHASQLLLSAIFDDLSELNPVFRGSFLKLVEYSFFLPDHPVLAAGTLPASGPAPESFQLSRFTEEFKRGRFRDAFDGLRAHVEEMAACYTADVFEFKSFLGNIIFNVTVLLGNMGYGVKELEKNKYGYFKAIEDSHSAREAIRRLDEFIAEAEACIAEKESQTGGSSANMKRLLDYIHEHYAEPLTLTEMAKHFHFNPSYLSSYFSSHNEEGFIDYLHKVRTEKAEELLRGGDAPISEISGMVGYADHSYFCKVFKRHTGLSPSRYRRLHQNERSDGPR</sequence>
<dbReference type="GO" id="GO:0043565">
    <property type="term" value="F:sequence-specific DNA binding"/>
    <property type="evidence" value="ECO:0007669"/>
    <property type="project" value="InterPro"/>
</dbReference>
<evidence type="ECO:0000313" key="8">
    <source>
        <dbReference type="Proteomes" id="UP000266482"/>
    </source>
</evidence>
<reference evidence="7 8" key="1">
    <citation type="submission" date="2018-09" db="EMBL/GenBank/DDBJ databases">
        <title>Paenibacillus aracenensis nov. sp. isolated from a cave in southern Spain.</title>
        <authorList>
            <person name="Jurado V."/>
            <person name="Gutierrez-Patricio S."/>
            <person name="Gonzalez-Pimentel J.L."/>
            <person name="Miller A.Z."/>
            <person name="Laiz L."/>
            <person name="Saiz-Jimenez C."/>
        </authorList>
    </citation>
    <scope>NUCLEOTIDE SEQUENCE [LARGE SCALE GENOMIC DNA]</scope>
    <source>
        <strain evidence="7 8">DSM 22867</strain>
    </source>
</reference>
<organism evidence="7 8">
    <name type="scientific">Paenibacillus nanensis</name>
    <dbReference type="NCBI Taxonomy" id="393251"/>
    <lineage>
        <taxon>Bacteria</taxon>
        <taxon>Bacillati</taxon>
        <taxon>Bacillota</taxon>
        <taxon>Bacilli</taxon>
        <taxon>Bacillales</taxon>
        <taxon>Paenibacillaceae</taxon>
        <taxon>Paenibacillus</taxon>
    </lineage>
</organism>
<accession>A0A3A1UY82</accession>
<dbReference type="Proteomes" id="UP000266482">
    <property type="component" value="Unassembled WGS sequence"/>
</dbReference>
<evidence type="ECO:0000313" key="7">
    <source>
        <dbReference type="EMBL" id="RIX51273.1"/>
    </source>
</evidence>
<keyword evidence="2 7" id="KW-0238">DNA-binding</keyword>
<dbReference type="RefSeq" id="WP_119601006.1">
    <property type="nucleotide sequence ID" value="NZ_QXQA01000011.1"/>
</dbReference>
<dbReference type="SUPFAM" id="SSF52172">
    <property type="entry name" value="CheY-like"/>
    <property type="match status" value="1"/>
</dbReference>
<keyword evidence="8" id="KW-1185">Reference proteome</keyword>
<dbReference type="OrthoDB" id="342399at2"/>
<feature type="domain" description="Response regulatory" evidence="6">
    <location>
        <begin position="8"/>
        <end position="125"/>
    </location>
</feature>
<comment type="caution">
    <text evidence="7">The sequence shown here is derived from an EMBL/GenBank/DDBJ whole genome shotgun (WGS) entry which is preliminary data.</text>
</comment>
<dbReference type="PANTHER" id="PTHR43280">
    <property type="entry name" value="ARAC-FAMILY TRANSCRIPTIONAL REGULATOR"/>
    <property type="match status" value="1"/>
</dbReference>
<keyword evidence="1" id="KW-0805">Transcription regulation</keyword>
<dbReference type="Gene3D" id="1.10.10.60">
    <property type="entry name" value="Homeodomain-like"/>
    <property type="match status" value="2"/>
</dbReference>
<dbReference type="CDD" id="cd17536">
    <property type="entry name" value="REC_YesN-like"/>
    <property type="match status" value="1"/>
</dbReference>
<keyword evidence="3" id="KW-0804">Transcription</keyword>
<protein>
    <submittedName>
        <fullName evidence="7">DNA-binding response regulator</fullName>
    </submittedName>
</protein>
<evidence type="ECO:0000256" key="2">
    <source>
        <dbReference type="ARBA" id="ARBA00023125"/>
    </source>
</evidence>
<dbReference type="GO" id="GO:0000160">
    <property type="term" value="P:phosphorelay signal transduction system"/>
    <property type="evidence" value="ECO:0007669"/>
    <property type="project" value="InterPro"/>
</dbReference>
<keyword evidence="4" id="KW-0597">Phosphoprotein</keyword>
<dbReference type="PROSITE" id="PS50110">
    <property type="entry name" value="RESPONSE_REGULATORY"/>
    <property type="match status" value="1"/>
</dbReference>
<dbReference type="PANTHER" id="PTHR43280:SF28">
    <property type="entry name" value="HTH-TYPE TRANSCRIPTIONAL ACTIVATOR RHAS"/>
    <property type="match status" value="1"/>
</dbReference>
<dbReference type="SUPFAM" id="SSF46689">
    <property type="entry name" value="Homeodomain-like"/>
    <property type="match status" value="2"/>
</dbReference>
<dbReference type="GO" id="GO:0003700">
    <property type="term" value="F:DNA-binding transcription factor activity"/>
    <property type="evidence" value="ECO:0007669"/>
    <property type="project" value="InterPro"/>
</dbReference>
<evidence type="ECO:0000256" key="3">
    <source>
        <dbReference type="ARBA" id="ARBA00023163"/>
    </source>
</evidence>
<dbReference type="SMART" id="SM00342">
    <property type="entry name" value="HTH_ARAC"/>
    <property type="match status" value="1"/>
</dbReference>
<gene>
    <name evidence="7" type="ORF">D3P08_17550</name>
</gene>
<dbReference type="PRINTS" id="PR00032">
    <property type="entry name" value="HTHARAC"/>
</dbReference>
<dbReference type="SMART" id="SM00448">
    <property type="entry name" value="REC"/>
    <property type="match status" value="1"/>
</dbReference>
<feature type="domain" description="HTH araC/xylS-type" evidence="5">
    <location>
        <begin position="418"/>
        <end position="516"/>
    </location>
</feature>
<dbReference type="InterPro" id="IPR018060">
    <property type="entry name" value="HTH_AraC"/>
</dbReference>
<dbReference type="InterPro" id="IPR020449">
    <property type="entry name" value="Tscrpt_reg_AraC-type_HTH"/>
</dbReference>
<proteinExistence type="predicted"/>
<dbReference type="Pfam" id="PF12833">
    <property type="entry name" value="HTH_18"/>
    <property type="match status" value="1"/>
</dbReference>
<evidence type="ECO:0000259" key="5">
    <source>
        <dbReference type="PROSITE" id="PS01124"/>
    </source>
</evidence>
<feature type="modified residue" description="4-aspartylphosphate" evidence="4">
    <location>
        <position position="60"/>
    </location>
</feature>
<evidence type="ECO:0000259" key="6">
    <source>
        <dbReference type="PROSITE" id="PS50110"/>
    </source>
</evidence>
<dbReference type="InterPro" id="IPR011006">
    <property type="entry name" value="CheY-like_superfamily"/>
</dbReference>
<evidence type="ECO:0000256" key="1">
    <source>
        <dbReference type="ARBA" id="ARBA00023015"/>
    </source>
</evidence>
<dbReference type="Gene3D" id="3.40.50.2300">
    <property type="match status" value="1"/>
</dbReference>